<reference evidence="2 3" key="1">
    <citation type="submission" date="2024-03" db="EMBL/GenBank/DDBJ databases">
        <title>Genome-scale model development and genomic sequencing of the oleaginous clade Lipomyces.</title>
        <authorList>
            <consortium name="Lawrence Berkeley National Laboratory"/>
            <person name="Czajka J.J."/>
            <person name="Han Y."/>
            <person name="Kim J."/>
            <person name="Mondo S.J."/>
            <person name="Hofstad B.A."/>
            <person name="Robles A."/>
            <person name="Haridas S."/>
            <person name="Riley R."/>
            <person name="LaButti K."/>
            <person name="Pangilinan J."/>
            <person name="Andreopoulos W."/>
            <person name="Lipzen A."/>
            <person name="Yan J."/>
            <person name="Wang M."/>
            <person name="Ng V."/>
            <person name="Grigoriev I.V."/>
            <person name="Spatafora J.W."/>
            <person name="Magnuson J.K."/>
            <person name="Baker S.E."/>
            <person name="Pomraning K.R."/>
        </authorList>
    </citation>
    <scope>NUCLEOTIDE SEQUENCE [LARGE SCALE GENOMIC DNA]</scope>
    <source>
        <strain evidence="2 3">Phaff 52-87</strain>
    </source>
</reference>
<feature type="compositionally biased region" description="Acidic residues" evidence="1">
    <location>
        <begin position="157"/>
        <end position="177"/>
    </location>
</feature>
<feature type="compositionally biased region" description="Basic residues" evidence="1">
    <location>
        <begin position="87"/>
        <end position="99"/>
    </location>
</feature>
<dbReference type="EMBL" id="JBBJBU010000001">
    <property type="protein sequence ID" value="KAK7208388.1"/>
    <property type="molecule type" value="Genomic_DNA"/>
</dbReference>
<dbReference type="PANTHER" id="PTHR28057:SF1">
    <property type="entry name" value="PROTEIN IFH1-RELATED"/>
    <property type="match status" value="1"/>
</dbReference>
<evidence type="ECO:0000313" key="3">
    <source>
        <dbReference type="Proteomes" id="UP001498771"/>
    </source>
</evidence>
<organism evidence="2 3">
    <name type="scientific">Myxozyma melibiosi</name>
    <dbReference type="NCBI Taxonomy" id="54550"/>
    <lineage>
        <taxon>Eukaryota</taxon>
        <taxon>Fungi</taxon>
        <taxon>Dikarya</taxon>
        <taxon>Ascomycota</taxon>
        <taxon>Saccharomycotina</taxon>
        <taxon>Lipomycetes</taxon>
        <taxon>Lipomycetales</taxon>
        <taxon>Lipomycetaceae</taxon>
        <taxon>Myxozyma</taxon>
    </lineage>
</organism>
<evidence type="ECO:0000313" key="2">
    <source>
        <dbReference type="EMBL" id="KAK7208388.1"/>
    </source>
</evidence>
<dbReference type="InterPro" id="IPR018837">
    <property type="entry name" value="TF_CRF1/IFH1"/>
</dbReference>
<feature type="compositionally biased region" description="Polar residues" evidence="1">
    <location>
        <begin position="562"/>
        <end position="573"/>
    </location>
</feature>
<feature type="region of interest" description="Disordered" evidence="1">
    <location>
        <begin position="552"/>
        <end position="576"/>
    </location>
</feature>
<feature type="region of interest" description="Disordered" evidence="1">
    <location>
        <begin position="343"/>
        <end position="400"/>
    </location>
</feature>
<feature type="compositionally biased region" description="Acidic residues" evidence="1">
    <location>
        <begin position="213"/>
        <end position="232"/>
    </location>
</feature>
<feature type="compositionally biased region" description="Acidic residues" evidence="1">
    <location>
        <begin position="381"/>
        <end position="393"/>
    </location>
</feature>
<gene>
    <name evidence="2" type="ORF">BZA70DRAFT_273600</name>
</gene>
<dbReference type="Proteomes" id="UP001498771">
    <property type="component" value="Unassembled WGS sequence"/>
</dbReference>
<comment type="caution">
    <text evidence="2">The sequence shown here is derived from an EMBL/GenBank/DDBJ whole genome shotgun (WGS) entry which is preliminary data.</text>
</comment>
<keyword evidence="3" id="KW-1185">Reference proteome</keyword>
<feature type="compositionally biased region" description="Acidic residues" evidence="1">
    <location>
        <begin position="296"/>
        <end position="307"/>
    </location>
</feature>
<feature type="compositionally biased region" description="Low complexity" evidence="1">
    <location>
        <begin position="237"/>
        <end position="246"/>
    </location>
</feature>
<feature type="region of interest" description="Disordered" evidence="1">
    <location>
        <begin position="1"/>
        <end position="134"/>
    </location>
</feature>
<sequence>MLAHSRDYSKKPARKLHSSPKGSASPDFAPSFSMHSKRRQSVHSAATSKRRREGRKQPIVVYNNPYSSDSAESDDLVVVPASMPSNKRSKHSHHHRNNSHHNSNSNNSNGGNSGSNNNSKHFISKRRRNSETNREIDSQLLAFLADANDGTTFEFEFHEEDDDDGDDADDDDDDGVDIEGIVVIQEESDVDDDDDDNDSDEIEEAAVAFAAASDDDEEDEEEEEEDDDDNDDDRSYNDAADLQLADDGLEESERQIEKEEEAAIVEEYSFDQPGDVSTLSAAFTADVSNSELTSDSSDDDEEEDDNTFVESLFVDKSDPALKHIVSSAPHKYHDSDDDSFILDYFFSSGDSSDEDQQGSKNNDDSGRRRIARRRRTNTFSDDVDESEADEENGGFDLLKEDMSSGIDAGIRKNGYVEVDDGESTDEDENLPPPSIHKAGHRATEILMGSTSASKPPVLGSWILPTGRRIGVINGLATRTLSPPPFPRGEDEPADGNRSRMRIARDLPSSPSVMAAAARGVARAFDVSAFGSDSEDQSDLQLEEFIYMSELDEEPDEGDLSSVLESTPGPTSTPVWAGKFNSRFPLSAFRNRSSMQYRST</sequence>
<protein>
    <submittedName>
        <fullName evidence="2">Transcription factor CRF1-domain-containing protein</fullName>
    </submittedName>
</protein>
<evidence type="ECO:0000256" key="1">
    <source>
        <dbReference type="SAM" id="MobiDB-lite"/>
    </source>
</evidence>
<feature type="compositionally biased region" description="Acidic residues" evidence="1">
    <location>
        <begin position="186"/>
        <end position="204"/>
    </location>
</feature>
<name>A0ABR1FEU9_9ASCO</name>
<dbReference type="Pfam" id="PF10380">
    <property type="entry name" value="CRF1"/>
    <property type="match status" value="1"/>
</dbReference>
<feature type="compositionally biased region" description="Polar residues" evidence="1">
    <location>
        <begin position="275"/>
        <end position="293"/>
    </location>
</feature>
<feature type="compositionally biased region" description="Low complexity" evidence="1">
    <location>
        <begin position="100"/>
        <end position="121"/>
    </location>
</feature>
<feature type="compositionally biased region" description="Basic and acidic residues" evidence="1">
    <location>
        <begin position="1"/>
        <end position="10"/>
    </location>
</feature>
<feature type="region of interest" description="Disordered" evidence="1">
    <location>
        <begin position="152"/>
        <end position="307"/>
    </location>
</feature>
<feature type="region of interest" description="Disordered" evidence="1">
    <location>
        <begin position="476"/>
        <end position="498"/>
    </location>
</feature>
<accession>A0ABR1FEU9</accession>
<dbReference type="RefSeq" id="XP_064771421.1">
    <property type="nucleotide sequence ID" value="XM_064911856.1"/>
</dbReference>
<feature type="compositionally biased region" description="Acidic residues" evidence="1">
    <location>
        <begin position="418"/>
        <end position="429"/>
    </location>
</feature>
<dbReference type="GeneID" id="90037368"/>
<feature type="compositionally biased region" description="Basic and acidic residues" evidence="1">
    <location>
        <begin position="487"/>
        <end position="497"/>
    </location>
</feature>
<proteinExistence type="predicted"/>
<feature type="region of interest" description="Disordered" evidence="1">
    <location>
        <begin position="418"/>
        <end position="437"/>
    </location>
</feature>
<dbReference type="PANTHER" id="PTHR28057">
    <property type="entry name" value="PROTEIN IFH1-RELATED"/>
    <property type="match status" value="1"/>
</dbReference>